<feature type="binding site" evidence="7">
    <location>
        <position position="218"/>
    </location>
    <ligand>
        <name>cyanocob(III)alamin</name>
        <dbReference type="ChEBI" id="CHEBI:17439"/>
    </ligand>
</feature>
<sequence length="218" mass="24439">KNHGMIGNIYSMGLVLQALDATRKFYAPRTWDCHPAFSVVYKHDYTLPMAISQVLPAMVGKSYLDAAKVDCAGKSPAHRRPCPQGWIQPSSQGRWSQLRSRSPPRRSSRPAESIVVHYVVTNDLKGEPFSFAITVHVPAGSTLLRVLQQAEKEKPEKFSFKTEETSWGPMVISIHGLAGNTNDRTYWQFFSGKEPLQEGVGTYKPRNGEHIEAIFSTY</sequence>
<dbReference type="Proteomes" id="UP000517892">
    <property type="component" value="Unassembled WGS sequence"/>
</dbReference>
<feature type="binding site" evidence="7">
    <location>
        <position position="196"/>
    </location>
    <ligand>
        <name>cyanocob(III)alamin</name>
        <dbReference type="ChEBI" id="CHEBI:17439"/>
    </ligand>
</feature>
<evidence type="ECO:0000256" key="2">
    <source>
        <dbReference type="ARBA" id="ARBA00006449"/>
    </source>
</evidence>
<dbReference type="InterPro" id="IPR002157">
    <property type="entry name" value="Cbl-bd_prot"/>
</dbReference>
<keyword evidence="5" id="KW-0732">Signal</keyword>
<proteinExistence type="inferred from homology"/>
<dbReference type="GO" id="GO:0005615">
    <property type="term" value="C:extracellular space"/>
    <property type="evidence" value="ECO:0007669"/>
    <property type="project" value="TreeGrafter"/>
</dbReference>
<feature type="non-terminal residue" evidence="10">
    <location>
        <position position="218"/>
    </location>
</feature>
<organism evidence="10 11">
    <name type="scientific">Centropus unirufus</name>
    <dbReference type="NCBI Taxonomy" id="1118519"/>
    <lineage>
        <taxon>Eukaryota</taxon>
        <taxon>Metazoa</taxon>
        <taxon>Chordata</taxon>
        <taxon>Craniata</taxon>
        <taxon>Vertebrata</taxon>
        <taxon>Euteleostomi</taxon>
        <taxon>Archelosauria</taxon>
        <taxon>Archosauria</taxon>
        <taxon>Dinosauria</taxon>
        <taxon>Saurischia</taxon>
        <taxon>Theropoda</taxon>
        <taxon>Coelurosauria</taxon>
        <taxon>Aves</taxon>
        <taxon>Neognathae</taxon>
        <taxon>Neoaves</taxon>
        <taxon>Otidimorphae</taxon>
        <taxon>Cuculiformes</taxon>
        <taxon>Centropidae</taxon>
        <taxon>Centropus</taxon>
    </lineage>
</organism>
<evidence type="ECO:0000313" key="10">
    <source>
        <dbReference type="EMBL" id="NWR82179.1"/>
    </source>
</evidence>
<dbReference type="EMBL" id="VYZI01003476">
    <property type="protein sequence ID" value="NWR82179.1"/>
    <property type="molecule type" value="Genomic_DNA"/>
</dbReference>
<evidence type="ECO:0000256" key="1">
    <source>
        <dbReference type="ARBA" id="ARBA00004613"/>
    </source>
</evidence>
<evidence type="ECO:0000256" key="6">
    <source>
        <dbReference type="ARBA" id="ARBA00023285"/>
    </source>
</evidence>
<keyword evidence="3" id="KW-0813">Transport</keyword>
<name>A0A7K5AF13_9AVES</name>
<dbReference type="OrthoDB" id="6343110at2759"/>
<feature type="compositionally biased region" description="Polar residues" evidence="8">
    <location>
        <begin position="87"/>
        <end position="98"/>
    </location>
</feature>
<dbReference type="InterPro" id="IPR027954">
    <property type="entry name" value="Transcobalamin-like_C"/>
</dbReference>
<evidence type="ECO:0000256" key="3">
    <source>
        <dbReference type="ARBA" id="ARBA00022426"/>
    </source>
</evidence>
<evidence type="ECO:0000259" key="9">
    <source>
        <dbReference type="Pfam" id="PF14478"/>
    </source>
</evidence>
<keyword evidence="3" id="KW-0406">Ion transport</keyword>
<dbReference type="GO" id="GO:0006824">
    <property type="term" value="P:cobalt ion transport"/>
    <property type="evidence" value="ECO:0007669"/>
    <property type="project" value="UniProtKB-KW"/>
</dbReference>
<keyword evidence="3" id="KW-0171">Cobalt transport</keyword>
<dbReference type="Gene3D" id="1.50.10.20">
    <property type="match status" value="1"/>
</dbReference>
<dbReference type="Gene3D" id="2.170.130.30">
    <property type="match status" value="1"/>
</dbReference>
<feature type="domain" description="Transcobalamin-like C-terminal" evidence="9">
    <location>
        <begin position="140"/>
        <end position="212"/>
    </location>
</feature>
<comment type="similarity">
    <text evidence="2">Belongs to the eukaryotic cobalamin transport proteins family.</text>
</comment>
<dbReference type="PANTHER" id="PTHR10559:SF15">
    <property type="entry name" value="COBALAMIN BINDING INTRINSIC FACTOR"/>
    <property type="match status" value="1"/>
</dbReference>
<evidence type="ECO:0000256" key="5">
    <source>
        <dbReference type="ARBA" id="ARBA00022729"/>
    </source>
</evidence>
<evidence type="ECO:0000256" key="8">
    <source>
        <dbReference type="SAM" id="MobiDB-lite"/>
    </source>
</evidence>
<dbReference type="PANTHER" id="PTHR10559">
    <property type="entry name" value="TRANSCOBALAMIN-1/GASTRIC INTRINSIC FACTOR"/>
    <property type="match status" value="1"/>
</dbReference>
<protein>
    <submittedName>
        <fullName evidence="10">IF factor</fullName>
    </submittedName>
</protein>
<keyword evidence="6 7" id="KW-0170">Cobalt</keyword>
<dbReference type="AlphaFoldDB" id="A0A7K5AF13"/>
<dbReference type="InterPro" id="IPR051588">
    <property type="entry name" value="Cobalamin_Transport"/>
</dbReference>
<evidence type="ECO:0000256" key="4">
    <source>
        <dbReference type="ARBA" id="ARBA00022525"/>
    </source>
</evidence>
<dbReference type="Pfam" id="PF14478">
    <property type="entry name" value="DUF4430"/>
    <property type="match status" value="1"/>
</dbReference>
<evidence type="ECO:0000313" key="11">
    <source>
        <dbReference type="Proteomes" id="UP000517892"/>
    </source>
</evidence>
<feature type="non-terminal residue" evidence="10">
    <location>
        <position position="1"/>
    </location>
</feature>
<comment type="caution">
    <text evidence="10">The sequence shown here is derived from an EMBL/GenBank/DDBJ whole genome shotgun (WGS) entry which is preliminary data.</text>
</comment>
<comment type="subcellular location">
    <subcellularLocation>
        <location evidence="1">Secreted</location>
    </subcellularLocation>
</comment>
<evidence type="ECO:0000256" key="7">
    <source>
        <dbReference type="PIRSR" id="PIRSR602157-1"/>
    </source>
</evidence>
<accession>A0A7K5AF13</accession>
<dbReference type="GO" id="GO:0015889">
    <property type="term" value="P:cobalamin transport"/>
    <property type="evidence" value="ECO:0007669"/>
    <property type="project" value="InterPro"/>
</dbReference>
<dbReference type="Pfam" id="PF01122">
    <property type="entry name" value="Cobalamin_bind"/>
    <property type="match status" value="1"/>
</dbReference>
<feature type="region of interest" description="Disordered" evidence="8">
    <location>
        <begin position="74"/>
        <end position="109"/>
    </location>
</feature>
<keyword evidence="4" id="KW-0964">Secreted</keyword>
<dbReference type="GO" id="GO:0031419">
    <property type="term" value="F:cobalamin binding"/>
    <property type="evidence" value="ECO:0007669"/>
    <property type="project" value="InterPro"/>
</dbReference>
<reference evidence="10 11" key="1">
    <citation type="submission" date="2019-09" db="EMBL/GenBank/DDBJ databases">
        <title>Bird 10,000 Genomes (B10K) Project - Family phase.</title>
        <authorList>
            <person name="Zhang G."/>
        </authorList>
    </citation>
    <scope>NUCLEOTIDE SEQUENCE [LARGE SCALE GENOMIC DNA]</scope>
    <source>
        <strain evidence="10">B10K-DU-017-25</strain>
        <tissue evidence="10">Mixed tissue sample</tissue>
    </source>
</reference>
<feature type="binding site" evidence="7">
    <location>
        <position position="53"/>
    </location>
    <ligand>
        <name>cyanocob(III)alamin</name>
        <dbReference type="ChEBI" id="CHEBI:17439"/>
    </ligand>
</feature>
<feature type="binding site" evidence="7">
    <location>
        <position position="8"/>
    </location>
    <ligand>
        <name>cyanocob(III)alamin</name>
        <dbReference type="ChEBI" id="CHEBI:17439"/>
    </ligand>
</feature>
<keyword evidence="11" id="KW-1185">Reference proteome</keyword>
<gene>
    <name evidence="10" type="primary">Gif</name>
    <name evidence="10" type="ORF">CENUNI_R14536</name>
</gene>